<dbReference type="AlphaFoldDB" id="A0A248KE53"/>
<dbReference type="Proteomes" id="UP000197991">
    <property type="component" value="Chromosome"/>
</dbReference>
<keyword evidence="1" id="KW-0472">Membrane</keyword>
<keyword evidence="1" id="KW-0812">Transmembrane</keyword>
<keyword evidence="1" id="KW-1133">Transmembrane helix</keyword>
<accession>A0A248KE53</accession>
<evidence type="ECO:0000313" key="2">
    <source>
        <dbReference type="EMBL" id="ASG56014.1"/>
    </source>
</evidence>
<evidence type="ECO:0000313" key="3">
    <source>
        <dbReference type="Proteomes" id="UP000197991"/>
    </source>
</evidence>
<organism evidence="2 3">
    <name type="scientific">Salmonella bongori serovar 66:z41:- str. SA19983605</name>
    <dbReference type="NCBI Taxonomy" id="1243617"/>
    <lineage>
        <taxon>Bacteria</taxon>
        <taxon>Pseudomonadati</taxon>
        <taxon>Pseudomonadota</taxon>
        <taxon>Gammaproteobacteria</taxon>
        <taxon>Enterobacterales</taxon>
        <taxon>Enterobacteriaceae</taxon>
        <taxon>Salmonella</taxon>
    </lineage>
</organism>
<feature type="transmembrane region" description="Helical" evidence="1">
    <location>
        <begin position="48"/>
        <end position="69"/>
    </location>
</feature>
<sequence>MVLLSSSHFFALVVLCLNVDFYFINHYVGADFLTFLSVWRSILLSQQTILKIFMFDIFFSILVRCVTLLKVTNINV</sequence>
<feature type="transmembrane region" description="Helical" evidence="1">
    <location>
        <begin position="9"/>
        <end position="28"/>
    </location>
</feature>
<name>A0A248KE53_SALBN</name>
<keyword evidence="3" id="KW-1185">Reference proteome</keyword>
<gene>
    <name evidence="2" type="ORF">LFZ56_18115</name>
</gene>
<evidence type="ECO:0000256" key="1">
    <source>
        <dbReference type="SAM" id="Phobius"/>
    </source>
</evidence>
<protein>
    <submittedName>
        <fullName evidence="2">Uncharacterized protein</fullName>
    </submittedName>
</protein>
<proteinExistence type="predicted"/>
<reference evidence="2 3" key="1">
    <citation type="submission" date="2017-06" db="EMBL/GenBank/DDBJ databases">
        <title>Salmonella reference genomes for public health.</title>
        <authorList>
            <person name="Robertson J."/>
            <person name="Yoshida C."/>
            <person name="Gurnik S."/>
            <person name="Nash J."/>
        </authorList>
    </citation>
    <scope>NUCLEOTIDE SEQUENCE [LARGE SCALE GENOMIC DNA]</scope>
    <source>
        <strain evidence="2 3">SA19983605</strain>
    </source>
</reference>
<dbReference type="EMBL" id="CP022120">
    <property type="protein sequence ID" value="ASG56014.1"/>
    <property type="molecule type" value="Genomic_DNA"/>
</dbReference>